<gene>
    <name evidence="3" type="ORF">A3G03_01830</name>
</gene>
<evidence type="ECO:0000313" key="4">
    <source>
        <dbReference type="Proteomes" id="UP000176355"/>
    </source>
</evidence>
<proteinExistence type="predicted"/>
<dbReference type="EMBL" id="MHSL01000001">
    <property type="protein sequence ID" value="OHA44458.1"/>
    <property type="molecule type" value="Genomic_DNA"/>
</dbReference>
<evidence type="ECO:0000259" key="2">
    <source>
        <dbReference type="Pfam" id="PF20803"/>
    </source>
</evidence>
<dbReference type="Proteomes" id="UP000176355">
    <property type="component" value="Unassembled WGS sequence"/>
</dbReference>
<feature type="domain" description="Transcriptional repressor PaaX-like central Cas2-like" evidence="2">
    <location>
        <begin position="100"/>
        <end position="173"/>
    </location>
</feature>
<name>A0A1G2P806_9BACT</name>
<sequence>MKAKKIGSIQKKILLLLFAGIALSATRPARKQWHIIKGVSEGLKEIDQQVIDRAVGSLVKTKLVKEKHNNDGTITLVLNDYGKKRASTFNLENIKVPHQKNWDGKWRIVIFDIPHYLKKTRESLRLLFKNIGFYPLQKSVFIYPFDCQKEIEFITEYHRANKFIRFIIADSVDNELFLRKYFNLL</sequence>
<comment type="caution">
    <text evidence="3">The sequence shown here is derived from an EMBL/GenBank/DDBJ whole genome shotgun (WGS) entry which is preliminary data.</text>
</comment>
<dbReference type="InterPro" id="IPR048846">
    <property type="entry name" value="PaaX-like_central"/>
</dbReference>
<dbReference type="Gene3D" id="3.30.70.2650">
    <property type="match status" value="1"/>
</dbReference>
<organism evidence="3 4">
    <name type="scientific">Candidatus Taylorbacteria bacterium RIFCSPLOWO2_12_FULL_44_15c</name>
    <dbReference type="NCBI Taxonomy" id="1802333"/>
    <lineage>
        <taxon>Bacteria</taxon>
        <taxon>Candidatus Tayloriibacteriota</taxon>
    </lineage>
</organism>
<evidence type="ECO:0000313" key="3">
    <source>
        <dbReference type="EMBL" id="OHA44458.1"/>
    </source>
</evidence>
<feature type="chain" id="PRO_5009583871" description="Transcriptional repressor PaaX-like central Cas2-like domain-containing protein" evidence="1">
    <location>
        <begin position="25"/>
        <end position="185"/>
    </location>
</feature>
<accession>A0A1G2P806</accession>
<protein>
    <recommendedName>
        <fullName evidence="2">Transcriptional repressor PaaX-like central Cas2-like domain-containing protein</fullName>
    </recommendedName>
</protein>
<reference evidence="3 4" key="1">
    <citation type="journal article" date="2016" name="Nat. Commun.">
        <title>Thousands of microbial genomes shed light on interconnected biogeochemical processes in an aquifer system.</title>
        <authorList>
            <person name="Anantharaman K."/>
            <person name="Brown C.T."/>
            <person name="Hug L.A."/>
            <person name="Sharon I."/>
            <person name="Castelle C.J."/>
            <person name="Probst A.J."/>
            <person name="Thomas B.C."/>
            <person name="Singh A."/>
            <person name="Wilkins M.J."/>
            <person name="Karaoz U."/>
            <person name="Brodie E.L."/>
            <person name="Williams K.H."/>
            <person name="Hubbard S.S."/>
            <person name="Banfield J.F."/>
        </authorList>
    </citation>
    <scope>NUCLEOTIDE SEQUENCE [LARGE SCALE GENOMIC DNA]</scope>
</reference>
<dbReference type="SUPFAM" id="SSF143430">
    <property type="entry name" value="TTP0101/SSO1404-like"/>
    <property type="match status" value="1"/>
</dbReference>
<keyword evidence="1" id="KW-0732">Signal</keyword>
<dbReference type="AlphaFoldDB" id="A0A1G2P806"/>
<dbReference type="Pfam" id="PF20803">
    <property type="entry name" value="PaaX_M"/>
    <property type="match status" value="1"/>
</dbReference>
<evidence type="ECO:0000256" key="1">
    <source>
        <dbReference type="SAM" id="SignalP"/>
    </source>
</evidence>
<feature type="signal peptide" evidence="1">
    <location>
        <begin position="1"/>
        <end position="24"/>
    </location>
</feature>